<feature type="region of interest" description="Disordered" evidence="1">
    <location>
        <begin position="1"/>
        <end position="52"/>
    </location>
</feature>
<reference evidence="2 3" key="1">
    <citation type="submission" date="2023-05" db="EMBL/GenBank/DDBJ databases">
        <title>B98-5 Cell Line De Novo Hybrid Assembly: An Optical Mapping Approach.</title>
        <authorList>
            <person name="Kananen K."/>
            <person name="Auerbach J.A."/>
            <person name="Kautto E."/>
            <person name="Blachly J.S."/>
        </authorList>
    </citation>
    <scope>NUCLEOTIDE SEQUENCE [LARGE SCALE GENOMIC DNA]</scope>
    <source>
        <strain evidence="2">B95-8</strain>
        <tissue evidence="2">Cell line</tissue>
    </source>
</reference>
<dbReference type="Proteomes" id="UP001266305">
    <property type="component" value="Unassembled WGS sequence"/>
</dbReference>
<protein>
    <submittedName>
        <fullName evidence="2">Uncharacterized protein</fullName>
    </submittedName>
</protein>
<proteinExistence type="predicted"/>
<feature type="region of interest" description="Disordered" evidence="1">
    <location>
        <begin position="162"/>
        <end position="194"/>
    </location>
</feature>
<evidence type="ECO:0000256" key="1">
    <source>
        <dbReference type="SAM" id="MobiDB-lite"/>
    </source>
</evidence>
<comment type="caution">
    <text evidence="2">The sequence shown here is derived from an EMBL/GenBank/DDBJ whole genome shotgun (WGS) entry which is preliminary data.</text>
</comment>
<name>A0ABQ9ULE5_SAGOE</name>
<sequence>MLLRKAPSRGLSRRGRHRSITSVPGAADPWAPTSLQPAPFQGAQGQGAQHRARPQLLRAPISPRQATSQPGPAEARAPSLCTHLIPQSPFSSSPLVTGLVRKRMAQMVLTERSTVRRRLLLLPAILRTSGCNAGSWQRPPLPPGLRLSGPALPVVDYGEVETVGSPENYNPRGALRARDSKRNAYGQHAARWET</sequence>
<gene>
    <name evidence="2" type="ORF">P7K49_023080</name>
</gene>
<feature type="compositionally biased region" description="Low complexity" evidence="1">
    <location>
        <begin position="36"/>
        <end position="49"/>
    </location>
</feature>
<dbReference type="EMBL" id="JASSZA010000011">
    <property type="protein sequence ID" value="KAK2097629.1"/>
    <property type="molecule type" value="Genomic_DNA"/>
</dbReference>
<accession>A0ABQ9ULE5</accession>
<evidence type="ECO:0000313" key="3">
    <source>
        <dbReference type="Proteomes" id="UP001266305"/>
    </source>
</evidence>
<organism evidence="2 3">
    <name type="scientific">Saguinus oedipus</name>
    <name type="common">Cotton-top tamarin</name>
    <name type="synonym">Oedipomidas oedipus</name>
    <dbReference type="NCBI Taxonomy" id="9490"/>
    <lineage>
        <taxon>Eukaryota</taxon>
        <taxon>Metazoa</taxon>
        <taxon>Chordata</taxon>
        <taxon>Craniata</taxon>
        <taxon>Vertebrata</taxon>
        <taxon>Euteleostomi</taxon>
        <taxon>Mammalia</taxon>
        <taxon>Eutheria</taxon>
        <taxon>Euarchontoglires</taxon>
        <taxon>Primates</taxon>
        <taxon>Haplorrhini</taxon>
        <taxon>Platyrrhini</taxon>
        <taxon>Cebidae</taxon>
        <taxon>Callitrichinae</taxon>
        <taxon>Saguinus</taxon>
    </lineage>
</organism>
<evidence type="ECO:0000313" key="2">
    <source>
        <dbReference type="EMBL" id="KAK2097629.1"/>
    </source>
</evidence>
<keyword evidence="3" id="KW-1185">Reference proteome</keyword>